<dbReference type="Proteomes" id="UP001165740">
    <property type="component" value="Chromosome 8"/>
</dbReference>
<reference evidence="3" key="1">
    <citation type="submission" date="2025-08" db="UniProtKB">
        <authorList>
            <consortium name="RefSeq"/>
        </authorList>
    </citation>
    <scope>IDENTIFICATION</scope>
</reference>
<gene>
    <name evidence="3" type="primary">LOC106076738</name>
</gene>
<proteinExistence type="predicted"/>
<dbReference type="PANTHER" id="PTHR31389:SF4">
    <property type="entry name" value="LD39211P"/>
    <property type="match status" value="1"/>
</dbReference>
<organism evidence="2 3">
    <name type="scientific">Biomphalaria glabrata</name>
    <name type="common">Bloodfluke planorb</name>
    <name type="synonym">Freshwater snail</name>
    <dbReference type="NCBI Taxonomy" id="6526"/>
    <lineage>
        <taxon>Eukaryota</taxon>
        <taxon>Metazoa</taxon>
        <taxon>Spiralia</taxon>
        <taxon>Lophotrochozoa</taxon>
        <taxon>Mollusca</taxon>
        <taxon>Gastropoda</taxon>
        <taxon>Heterobranchia</taxon>
        <taxon>Euthyneura</taxon>
        <taxon>Panpulmonata</taxon>
        <taxon>Hygrophila</taxon>
        <taxon>Lymnaeoidea</taxon>
        <taxon>Planorbidae</taxon>
        <taxon>Biomphalaria</taxon>
    </lineage>
</organism>
<keyword evidence="1" id="KW-1133">Transmembrane helix</keyword>
<keyword evidence="2" id="KW-1185">Reference proteome</keyword>
<dbReference type="Pfam" id="PF07801">
    <property type="entry name" value="DUF1647"/>
    <property type="match status" value="1"/>
</dbReference>
<evidence type="ECO:0000313" key="3">
    <source>
        <dbReference type="RefSeq" id="XP_055893298.1"/>
    </source>
</evidence>
<keyword evidence="1" id="KW-0812">Transmembrane</keyword>
<dbReference type="AlphaFoldDB" id="A0A9W3B1H3"/>
<keyword evidence="1" id="KW-0472">Membrane</keyword>
<dbReference type="InterPro" id="IPR012444">
    <property type="entry name" value="DUF1647"/>
</dbReference>
<accession>A0A9W3B1H3</accession>
<sequence>MLSPCNEAGNFPWSVFSSHWRISCPTSSKPILTSALFFWCPCNRRRSIYATFWTLVIVVFIATPLFLMLQRTIATCVYHPLVQGTTKQALTARLDPIQTATVTLGDVEELTQTLERMLNITTNNTRQAHNRKCINIWFPCKYDNCSSEISNNVEERIWDILSPRFRLSKQQTSIIKVFSQSIPSSDTILLSAASSNHFNEFQAMVQNLHTVVYPVLSNVTYVFLDLGLTIKQRNLTEKACRCHVISFPFHLFPSWFKQLFFFHWKPIFILAAMMRANKLVIYQDSSINWKAGVTELLERADQLHLQLFVPNYFHNIPVATLKGMFDFMGEQPCTYLPFSQVPANFAIFKHTQFVIKAILQPWAKCAFERDCLIPNAVVSDRNCSKVHNGLHSCHRFDQSAYSILLTKLFSTERYKYHMPDTQKESEGKYVTVDRARKNTDYFRQILQ</sequence>
<protein>
    <submittedName>
        <fullName evidence="3">Uncharacterized protein LOC106076738 isoform X1</fullName>
    </submittedName>
</protein>
<dbReference type="OrthoDB" id="5954868at2759"/>
<evidence type="ECO:0000256" key="1">
    <source>
        <dbReference type="SAM" id="Phobius"/>
    </source>
</evidence>
<name>A0A9W3B1H3_BIOGL</name>
<evidence type="ECO:0000313" key="2">
    <source>
        <dbReference type="Proteomes" id="UP001165740"/>
    </source>
</evidence>
<dbReference type="RefSeq" id="XP_055893298.1">
    <property type="nucleotide sequence ID" value="XM_056037323.1"/>
</dbReference>
<feature type="transmembrane region" description="Helical" evidence="1">
    <location>
        <begin position="48"/>
        <end position="69"/>
    </location>
</feature>
<dbReference type="GeneID" id="106076738"/>
<dbReference type="PANTHER" id="PTHR31389">
    <property type="entry name" value="LD39211P"/>
    <property type="match status" value="1"/>
</dbReference>